<dbReference type="RefSeq" id="WP_012354773.1">
    <property type="nucleotide sequence ID" value="NZ_CBCRZP010000111.1"/>
</dbReference>
<dbReference type="EMBL" id="OFSN01000055">
    <property type="protein sequence ID" value="SOY77990.1"/>
    <property type="molecule type" value="Genomic_DNA"/>
</dbReference>
<reference evidence="5 6" key="1">
    <citation type="submission" date="2018-01" db="EMBL/GenBank/DDBJ databases">
        <authorList>
            <person name="Clerissi C."/>
        </authorList>
    </citation>
    <scope>NUCLEOTIDE SEQUENCE [LARGE SCALE GENOMIC DNA]</scope>
    <source>
        <strain evidence="2">Cupriavidus taiwanensis LMG 19430</strain>
        <strain evidence="1">Cupriavidus taiwanensis STM 3521</strain>
        <strain evidence="3">Cupriavidus taiwanensis STM 6021</strain>
        <strain evidence="4">Cupriavidus taiwanensis SWF 66322</strain>
        <plasmid evidence="7">cbm2586_p</plasmid>
        <plasmid evidence="6">cbm2589_p</plasmid>
        <plasmid evidence="4">CBM2636p</plasmid>
        <plasmid evidence="5">cbm2636p</plasmid>
    </source>
</reference>
<dbReference type="EMBL" id="LT984815">
    <property type="protein sequence ID" value="SPD69649.1"/>
    <property type="molecule type" value="Genomic_DNA"/>
</dbReference>
<dbReference type="Proteomes" id="UP000257016">
    <property type="component" value="Unassembled WGS sequence"/>
</dbReference>
<dbReference type="EMBL" id="OGUU01000033">
    <property type="protein sequence ID" value="SPC25276.1"/>
    <property type="molecule type" value="Genomic_DNA"/>
</dbReference>
<proteinExistence type="predicted"/>
<keyword evidence="4" id="KW-0614">Plasmid</keyword>
<dbReference type="GeneID" id="86583543"/>
<evidence type="ECO:0000313" key="7">
    <source>
        <dbReference type="Proteomes" id="UP000257016"/>
    </source>
</evidence>
<gene>
    <name evidence="2" type="ORF">CBM2586_P340002</name>
    <name evidence="1" type="ORF">CBM2589_P340001</name>
    <name evidence="3" type="ORF">CBM2594_P270002</name>
    <name evidence="4" type="ORF">CBM2636_P20336</name>
</gene>
<dbReference type="Proteomes" id="UP000256297">
    <property type="component" value="Plasmid CBM2589_p"/>
</dbReference>
<geneLocation type="plasmid" evidence="6">
    <name>cbm2589_p</name>
</geneLocation>
<evidence type="ECO:0000313" key="4">
    <source>
        <dbReference type="EMBL" id="SPD69649.1"/>
    </source>
</evidence>
<geneLocation type="plasmid" evidence="5">
    <name>cbm2636p</name>
</geneLocation>
<dbReference type="Proteomes" id="UP000257139">
    <property type="component" value="Plasmid CBM2594_p"/>
</dbReference>
<dbReference type="EMBL" id="OFSP01000067">
    <property type="protein sequence ID" value="SOY76746.1"/>
    <property type="molecule type" value="Genomic_DNA"/>
</dbReference>
<geneLocation type="plasmid" evidence="7">
    <name>cbm2586_p</name>
</geneLocation>
<organism evidence="3">
    <name type="scientific">Cupriavidus taiwanensis</name>
    <dbReference type="NCBI Taxonomy" id="164546"/>
    <lineage>
        <taxon>Bacteria</taxon>
        <taxon>Pseudomonadati</taxon>
        <taxon>Pseudomonadota</taxon>
        <taxon>Betaproteobacteria</taxon>
        <taxon>Burkholderiales</taxon>
        <taxon>Burkholderiaceae</taxon>
        <taxon>Cupriavidus</taxon>
    </lineage>
</organism>
<evidence type="ECO:0000313" key="1">
    <source>
        <dbReference type="EMBL" id="SOY76746.1"/>
    </source>
</evidence>
<evidence type="ECO:0000313" key="6">
    <source>
        <dbReference type="Proteomes" id="UP000256297"/>
    </source>
</evidence>
<evidence type="ECO:0000313" key="5">
    <source>
        <dbReference type="Proteomes" id="UP000254259"/>
    </source>
</evidence>
<accession>A0A375DAQ4</accession>
<evidence type="ECO:0000313" key="2">
    <source>
        <dbReference type="EMBL" id="SOY77990.1"/>
    </source>
</evidence>
<name>A0A375DAQ4_9BURK</name>
<geneLocation type="plasmid" evidence="4">
    <name>CBM2636p</name>
</geneLocation>
<sequence>MLAGDARLREKSTRDHLIPLDSRIRARLAMEQTCRSHLLDSAGSASLMTEPLRQTLGEHAAGNHRLLMNLASELLAPAAQCELSQIDEKLYLKPIPHTRAAAAIAENPMTDLTFLPRLGPMLPKLTDADAAAVRDYFHELVMLVESHYLVQIRRHAQSQLQLAEQAPPRKSRREQRR</sequence>
<dbReference type="AlphaFoldDB" id="A0A375DAQ4"/>
<dbReference type="Proteomes" id="UP000254259">
    <property type="component" value="Plasmid CBM2636p"/>
</dbReference>
<protein>
    <submittedName>
        <fullName evidence="3">Uncharacterized protein</fullName>
    </submittedName>
</protein>
<evidence type="ECO:0000313" key="3">
    <source>
        <dbReference type="EMBL" id="SPC25276.1"/>
    </source>
</evidence>